<organism evidence="3 4">
    <name type="scientific">Cellulophaga phage phi46:3</name>
    <dbReference type="NCBI Taxonomy" id="1327985"/>
    <lineage>
        <taxon>Viruses</taxon>
        <taxon>Duplodnaviria</taxon>
        <taxon>Heunggongvirae</taxon>
        <taxon>Uroviricota</taxon>
        <taxon>Caudoviricetes</taxon>
        <taxon>Pachyviridae</taxon>
        <taxon>Bacelvirus</taxon>
        <taxon>Bacelvirus phi46tres</taxon>
    </lineage>
</organism>
<dbReference type="GO" id="GO:0051701">
    <property type="term" value="P:biological process involved in interaction with host"/>
    <property type="evidence" value="ECO:0007669"/>
    <property type="project" value="UniProtKB-ARBA"/>
</dbReference>
<evidence type="ECO:0000313" key="4">
    <source>
        <dbReference type="Proteomes" id="UP000014727"/>
    </source>
</evidence>
<gene>
    <name evidence="3" type="ORF">Phi46:3_gp083</name>
</gene>
<dbReference type="SUPFAM" id="SSF51126">
    <property type="entry name" value="Pectin lyase-like"/>
    <property type="match status" value="1"/>
</dbReference>
<dbReference type="KEGG" id="vg:16797370"/>
<evidence type="ECO:0000256" key="2">
    <source>
        <dbReference type="ARBA" id="ARBA00022844"/>
    </source>
</evidence>
<evidence type="ECO:0000256" key="1">
    <source>
        <dbReference type="ARBA" id="ARBA00004328"/>
    </source>
</evidence>
<dbReference type="Gene3D" id="2.160.20.10">
    <property type="entry name" value="Single-stranded right-handed beta-helix, Pectin lyase-like"/>
    <property type="match status" value="1"/>
</dbReference>
<reference evidence="4" key="2">
    <citation type="submission" date="2013-03" db="EMBL/GenBank/DDBJ databases">
        <title>The Cellulophaga phages: a novel, diverse, and globally ubiquitous model system.</title>
        <authorList>
            <person name="Holmfeldt K."/>
            <person name="Solonenko N."/>
            <person name="Shah M."/>
            <person name="Corrier K."/>
            <person name="Riemann L."/>
            <person name="VerBerkmoes N.C."/>
            <person name="Sullivan M.B."/>
        </authorList>
    </citation>
    <scope>NUCLEOTIDE SEQUENCE [LARGE SCALE GENOMIC DNA]</scope>
</reference>
<proteinExistence type="predicted"/>
<accession>S0A2Z6</accession>
<dbReference type="EMBL" id="KC821622">
    <property type="protein sequence ID" value="AGO48827.1"/>
    <property type="molecule type" value="Genomic_DNA"/>
</dbReference>
<dbReference type="Proteomes" id="UP000014727">
    <property type="component" value="Segment"/>
</dbReference>
<dbReference type="GO" id="GO:0044423">
    <property type="term" value="C:virion component"/>
    <property type="evidence" value="ECO:0007669"/>
    <property type="project" value="UniProtKB-KW"/>
</dbReference>
<dbReference type="GO" id="GO:0019058">
    <property type="term" value="P:viral life cycle"/>
    <property type="evidence" value="ECO:0007669"/>
    <property type="project" value="UniProtKB-ARBA"/>
</dbReference>
<dbReference type="GeneID" id="16797370"/>
<dbReference type="InterPro" id="IPR011050">
    <property type="entry name" value="Pectin_lyase_fold/virulence"/>
</dbReference>
<dbReference type="OrthoDB" id="28285at10239"/>
<keyword evidence="4" id="KW-1185">Reference proteome</keyword>
<protein>
    <recommendedName>
        <fullName evidence="5">Right handed beta helix domain-containing protein</fullName>
    </recommendedName>
</protein>
<evidence type="ECO:0008006" key="5">
    <source>
        <dbReference type="Google" id="ProtNLM"/>
    </source>
</evidence>
<keyword evidence="2" id="KW-0946">Virion</keyword>
<comment type="subcellular location">
    <subcellularLocation>
        <location evidence="1">Virion</location>
    </subcellularLocation>
</comment>
<name>S0A2Z6_9CAUD</name>
<dbReference type="InterPro" id="IPR012334">
    <property type="entry name" value="Pectin_lyas_fold"/>
</dbReference>
<evidence type="ECO:0000313" key="3">
    <source>
        <dbReference type="EMBL" id="AGO48827.1"/>
    </source>
</evidence>
<dbReference type="RefSeq" id="YP_008241126.1">
    <property type="nucleotide sequence ID" value="NC_021792.1"/>
</dbReference>
<reference evidence="3 4" key="1">
    <citation type="journal article" date="2013" name="Proc. Natl. Acad. Sci. U.S.A.">
        <title>Twelve previously unknown phage genera are ubiquitous in global oceans.</title>
        <authorList>
            <person name="Holmfeldt K."/>
            <person name="Solonenko N."/>
            <person name="Shah M."/>
            <person name="Corrier K."/>
            <person name="Riemann L."/>
            <person name="Verberkmoes N.C."/>
            <person name="Sullivan M.B."/>
        </authorList>
    </citation>
    <scope>NUCLEOTIDE SEQUENCE [LARGE SCALE GENOMIC DNA]</scope>
    <source>
        <strain evidence="3">Phi46:3</strain>
    </source>
</reference>
<sequence>MKYLFILLFPLFLNSQIPGTDGTGSVDDTSALQSWIDSGSLTKPLGNEIYLVSETLDIDQIGAQEVDFNGATITVNSVADRYAILIDKPDRSLSTLKNLTIDGNDFQRNGIKVESPVFADNVDILDFYSSTVSIIGWAININLTNYGDFTFTNCDVTKMYSEYNSIIGDVLGSARAYDIQVSAMPPNTFTVLIEDFVWNGFYGDDGGPIRVDDNTSENMSITNNSVTLKNGSVTAFTRRGIKMAMDNITIDNVFYKSITTSNPFYQYAEPAGLIGARPLDTDPNGLLDNIVIKNCTFDGSGNYPWALIDKANAKWSNNTFVNGAGIRIGNIGNSEIGDVVICGSNFGSGSKIHQQLTTVSNKAGTNIIIDSNNIADSNYLEFTTLNYIEQVVSDCITYEPEPSTSTRNQKLIYWRY</sequence>